<evidence type="ECO:0000256" key="1">
    <source>
        <dbReference type="SAM" id="Phobius"/>
    </source>
</evidence>
<keyword evidence="1" id="KW-0812">Transmembrane</keyword>
<evidence type="ECO:0000313" key="3">
    <source>
        <dbReference type="Proteomes" id="UP000317938"/>
    </source>
</evidence>
<accession>A0ABY3FFK8</accession>
<organism evidence="2 3">
    <name type="scientific">Pseudoalteromonas neustonica</name>
    <dbReference type="NCBI Taxonomy" id="1840331"/>
    <lineage>
        <taxon>Bacteria</taxon>
        <taxon>Pseudomonadati</taxon>
        <taxon>Pseudomonadota</taxon>
        <taxon>Gammaproteobacteria</taxon>
        <taxon>Alteromonadales</taxon>
        <taxon>Pseudoalteromonadaceae</taxon>
        <taxon>Pseudoalteromonas</taxon>
    </lineage>
</organism>
<gene>
    <name evidence="2" type="ORF">FQP85_06215</name>
</gene>
<keyword evidence="1" id="KW-1133">Transmembrane helix</keyword>
<keyword evidence="3" id="KW-1185">Reference proteome</keyword>
<reference evidence="2 3" key="1">
    <citation type="submission" date="2019-07" db="EMBL/GenBank/DDBJ databases">
        <title>Diversity of Bacteria from Kongsfjorden, Arctic.</title>
        <authorList>
            <person name="Yu Y."/>
        </authorList>
    </citation>
    <scope>NUCLEOTIDE SEQUENCE [LARGE SCALE GENOMIC DNA]</scope>
    <source>
        <strain evidence="2 3">SM1927</strain>
    </source>
</reference>
<name>A0ABY3FFK8_9GAMM</name>
<sequence>MTDIYKNKKVYFFLFIIFILALPIILFTSNFGIGFYSNISQWSELGSFFGGVYTPILSILTLSVIFMQTILMSKQTKIQNKQLNLQNHQNEIQLDLIERAEIAKLSKNIDYYTELVTQSLNSTIQTDKPGQSITLKNAFEDAINIYKTDKAKFIRNQIMYKQCLSKLWLNWALVVGNIRYIETETRFEDYAEKCMQIECLKVMSKLGLQICKDLDLLLIATDHSLSNYPPLFLDYDKP</sequence>
<feature type="transmembrane region" description="Helical" evidence="1">
    <location>
        <begin position="12"/>
        <end position="36"/>
    </location>
</feature>
<evidence type="ECO:0000313" key="2">
    <source>
        <dbReference type="EMBL" id="TVU84565.1"/>
    </source>
</evidence>
<dbReference type="EMBL" id="VNFF01000005">
    <property type="protein sequence ID" value="TVU84565.1"/>
    <property type="molecule type" value="Genomic_DNA"/>
</dbReference>
<keyword evidence="1" id="KW-0472">Membrane</keyword>
<comment type="caution">
    <text evidence="2">The sequence shown here is derived from an EMBL/GenBank/DDBJ whole genome shotgun (WGS) entry which is preliminary data.</text>
</comment>
<protein>
    <submittedName>
        <fullName evidence="2">Uncharacterized protein</fullName>
    </submittedName>
</protein>
<feature type="transmembrane region" description="Helical" evidence="1">
    <location>
        <begin position="48"/>
        <end position="71"/>
    </location>
</feature>
<dbReference type="RefSeq" id="WP_145235185.1">
    <property type="nucleotide sequence ID" value="NZ_VNFF01000005.1"/>
</dbReference>
<proteinExistence type="predicted"/>
<dbReference type="Proteomes" id="UP000317938">
    <property type="component" value="Unassembled WGS sequence"/>
</dbReference>